<proteinExistence type="predicted"/>
<dbReference type="GO" id="GO:0022857">
    <property type="term" value="F:transmembrane transporter activity"/>
    <property type="evidence" value="ECO:0007669"/>
    <property type="project" value="InterPro"/>
</dbReference>
<feature type="transmembrane region" description="Helical" evidence="9">
    <location>
        <begin position="12"/>
        <end position="32"/>
    </location>
</feature>
<feature type="transmembrane region" description="Helical" evidence="9">
    <location>
        <begin position="148"/>
        <end position="166"/>
    </location>
</feature>
<evidence type="ECO:0000256" key="2">
    <source>
        <dbReference type="ARBA" id="ARBA00022448"/>
    </source>
</evidence>
<evidence type="ECO:0000256" key="8">
    <source>
        <dbReference type="ARBA" id="ARBA00023180"/>
    </source>
</evidence>
<dbReference type="InterPro" id="IPR003663">
    <property type="entry name" value="Sugar/inositol_transpt"/>
</dbReference>
<dbReference type="Pfam" id="PF00083">
    <property type="entry name" value="Sugar_tr"/>
    <property type="match status" value="1"/>
</dbReference>
<feature type="transmembrane region" description="Helical" evidence="9">
    <location>
        <begin position="62"/>
        <end position="82"/>
    </location>
</feature>
<dbReference type="AlphaFoldDB" id="A0A921ZG99"/>
<evidence type="ECO:0000256" key="4">
    <source>
        <dbReference type="ARBA" id="ARBA00022597"/>
    </source>
</evidence>
<keyword evidence="5 9" id="KW-0812">Transmembrane</keyword>
<sequence>MKQIEKIQPSGHTYLQWAFTILANTSFLTYGLQNAWVSPMSKVLQSDQSPIGRPLTNNELSWVGSVPSLAGVFGAPLAVYIADKYGRRIGIMSVAFLQALCWVIKLLPLTIETLILARICCGLGGAATFNTVPIYVKDICQANIRGRTGLLMMLSQNIGILAMYAMGAYLDYYIVLWIVLVMPVLSIALLFLAPESPAFLVKVNKAEEATATIAKLRGLDATDKVVQNEMDIIKREDEAFKSIADVSFKGILKQRAWRRGFFLMMVIIIAHACNGAFTIITYASMILKQLRVIVSPELQSLSIPVFMIFASLVSMSLVERLGRKVILATCYIISAIALGSLGTILVLQQQGMTVPGWMPIVVIIVTVCCYAAAVSPMPFVIMSEMFNFQVRSKVMCCLLIEAWLLSFMQLFSYTRIADAFGAHVAFFIFVAINVFGAFCVLVFLPETKGKTVEEIENDLLKRKLR</sequence>
<dbReference type="SUPFAM" id="SSF103473">
    <property type="entry name" value="MFS general substrate transporter"/>
    <property type="match status" value="1"/>
</dbReference>
<dbReference type="Proteomes" id="UP000791440">
    <property type="component" value="Unassembled WGS sequence"/>
</dbReference>
<gene>
    <name evidence="11" type="ORF">O3G_MSEX010171</name>
</gene>
<feature type="transmembrane region" description="Helical" evidence="9">
    <location>
        <begin position="360"/>
        <end position="382"/>
    </location>
</feature>
<evidence type="ECO:0000259" key="10">
    <source>
        <dbReference type="PROSITE" id="PS50850"/>
    </source>
</evidence>
<accession>A0A921ZG99</accession>
<dbReference type="InterPro" id="IPR036259">
    <property type="entry name" value="MFS_trans_sf"/>
</dbReference>
<keyword evidence="6 9" id="KW-1133">Transmembrane helix</keyword>
<keyword evidence="12" id="KW-1185">Reference proteome</keyword>
<feature type="transmembrane region" description="Helical" evidence="9">
    <location>
        <begin position="115"/>
        <end position="136"/>
    </location>
</feature>
<dbReference type="FunFam" id="1.20.1250.20:FF:000218">
    <property type="entry name" value="facilitated trehalose transporter Tret1"/>
    <property type="match status" value="1"/>
</dbReference>
<organism evidence="11 12">
    <name type="scientific">Manduca sexta</name>
    <name type="common">Tobacco hawkmoth</name>
    <name type="synonym">Tobacco hornworm</name>
    <dbReference type="NCBI Taxonomy" id="7130"/>
    <lineage>
        <taxon>Eukaryota</taxon>
        <taxon>Metazoa</taxon>
        <taxon>Ecdysozoa</taxon>
        <taxon>Arthropoda</taxon>
        <taxon>Hexapoda</taxon>
        <taxon>Insecta</taxon>
        <taxon>Pterygota</taxon>
        <taxon>Neoptera</taxon>
        <taxon>Endopterygota</taxon>
        <taxon>Lepidoptera</taxon>
        <taxon>Glossata</taxon>
        <taxon>Ditrysia</taxon>
        <taxon>Bombycoidea</taxon>
        <taxon>Sphingidae</taxon>
        <taxon>Sphinginae</taxon>
        <taxon>Sphingini</taxon>
        <taxon>Manduca</taxon>
    </lineage>
</organism>
<reference evidence="11" key="1">
    <citation type="journal article" date="2016" name="Insect Biochem. Mol. Biol.">
        <title>Multifaceted biological insights from a draft genome sequence of the tobacco hornworm moth, Manduca sexta.</title>
        <authorList>
            <person name="Kanost M.R."/>
            <person name="Arrese E.L."/>
            <person name="Cao X."/>
            <person name="Chen Y.R."/>
            <person name="Chellapilla S."/>
            <person name="Goldsmith M.R."/>
            <person name="Grosse-Wilde E."/>
            <person name="Heckel D.G."/>
            <person name="Herndon N."/>
            <person name="Jiang H."/>
            <person name="Papanicolaou A."/>
            <person name="Qu J."/>
            <person name="Soulages J.L."/>
            <person name="Vogel H."/>
            <person name="Walters J."/>
            <person name="Waterhouse R.M."/>
            <person name="Ahn S.J."/>
            <person name="Almeida F.C."/>
            <person name="An C."/>
            <person name="Aqrawi P."/>
            <person name="Bretschneider A."/>
            <person name="Bryant W.B."/>
            <person name="Bucks S."/>
            <person name="Chao H."/>
            <person name="Chevignon G."/>
            <person name="Christen J.M."/>
            <person name="Clarke D.F."/>
            <person name="Dittmer N.T."/>
            <person name="Ferguson L.C.F."/>
            <person name="Garavelou S."/>
            <person name="Gordon K.H.J."/>
            <person name="Gunaratna R.T."/>
            <person name="Han Y."/>
            <person name="Hauser F."/>
            <person name="He Y."/>
            <person name="Heidel-Fischer H."/>
            <person name="Hirsh A."/>
            <person name="Hu Y."/>
            <person name="Jiang H."/>
            <person name="Kalra D."/>
            <person name="Klinner C."/>
            <person name="Konig C."/>
            <person name="Kovar C."/>
            <person name="Kroll A.R."/>
            <person name="Kuwar S.S."/>
            <person name="Lee S.L."/>
            <person name="Lehman R."/>
            <person name="Li K."/>
            <person name="Li Z."/>
            <person name="Liang H."/>
            <person name="Lovelace S."/>
            <person name="Lu Z."/>
            <person name="Mansfield J.H."/>
            <person name="McCulloch K.J."/>
            <person name="Mathew T."/>
            <person name="Morton B."/>
            <person name="Muzny D.M."/>
            <person name="Neunemann D."/>
            <person name="Ongeri F."/>
            <person name="Pauchet Y."/>
            <person name="Pu L.L."/>
            <person name="Pyrousis I."/>
            <person name="Rao X.J."/>
            <person name="Redding A."/>
            <person name="Roesel C."/>
            <person name="Sanchez-Gracia A."/>
            <person name="Schaack S."/>
            <person name="Shukla A."/>
            <person name="Tetreau G."/>
            <person name="Wang Y."/>
            <person name="Xiong G.H."/>
            <person name="Traut W."/>
            <person name="Walsh T.K."/>
            <person name="Worley K.C."/>
            <person name="Wu D."/>
            <person name="Wu W."/>
            <person name="Wu Y.Q."/>
            <person name="Zhang X."/>
            <person name="Zou Z."/>
            <person name="Zucker H."/>
            <person name="Briscoe A.D."/>
            <person name="Burmester T."/>
            <person name="Clem R.J."/>
            <person name="Feyereisen R."/>
            <person name="Grimmelikhuijzen C.J.P."/>
            <person name="Hamodrakas S.J."/>
            <person name="Hansson B.S."/>
            <person name="Huguet E."/>
            <person name="Jermiin L.S."/>
            <person name="Lan Q."/>
            <person name="Lehman H.K."/>
            <person name="Lorenzen M."/>
            <person name="Merzendorfer H."/>
            <person name="Michalopoulos I."/>
            <person name="Morton D.B."/>
            <person name="Muthukrishnan S."/>
            <person name="Oakeshott J.G."/>
            <person name="Palmer W."/>
            <person name="Park Y."/>
            <person name="Passarelli A.L."/>
            <person name="Rozas J."/>
            <person name="Schwartz L.M."/>
            <person name="Smith W."/>
            <person name="Southgate A."/>
            <person name="Vilcinskas A."/>
            <person name="Vogt R."/>
            <person name="Wang P."/>
            <person name="Werren J."/>
            <person name="Yu X.Q."/>
            <person name="Zhou J.J."/>
            <person name="Brown S.J."/>
            <person name="Scherer S.E."/>
            <person name="Richards S."/>
            <person name="Blissard G.W."/>
        </authorList>
    </citation>
    <scope>NUCLEOTIDE SEQUENCE</scope>
</reference>
<feature type="transmembrane region" description="Helical" evidence="9">
    <location>
        <begin position="298"/>
        <end position="318"/>
    </location>
</feature>
<evidence type="ECO:0000313" key="11">
    <source>
        <dbReference type="EMBL" id="KAG6457199.1"/>
    </source>
</evidence>
<evidence type="ECO:0000256" key="9">
    <source>
        <dbReference type="SAM" id="Phobius"/>
    </source>
</evidence>
<feature type="transmembrane region" description="Helical" evidence="9">
    <location>
        <begin position="325"/>
        <end position="348"/>
    </location>
</feature>
<keyword evidence="3" id="KW-1003">Cell membrane</keyword>
<feature type="transmembrane region" description="Helical" evidence="9">
    <location>
        <begin position="420"/>
        <end position="444"/>
    </location>
</feature>
<evidence type="ECO:0000256" key="1">
    <source>
        <dbReference type="ARBA" id="ARBA00004651"/>
    </source>
</evidence>
<keyword evidence="4" id="KW-0762">Sugar transport</keyword>
<dbReference type="Gene3D" id="1.20.1250.20">
    <property type="entry name" value="MFS general substrate transporter like domains"/>
    <property type="match status" value="1"/>
</dbReference>
<comment type="subcellular location">
    <subcellularLocation>
        <location evidence="1">Cell membrane</location>
        <topology evidence="1">Multi-pass membrane protein</topology>
    </subcellularLocation>
</comment>
<keyword evidence="7 9" id="KW-0472">Membrane</keyword>
<dbReference type="OrthoDB" id="4142200at2759"/>
<comment type="caution">
    <text evidence="11">The sequence shown here is derived from an EMBL/GenBank/DDBJ whole genome shotgun (WGS) entry which is preliminary data.</text>
</comment>
<keyword evidence="8" id="KW-0325">Glycoprotein</keyword>
<keyword evidence="2" id="KW-0813">Transport</keyword>
<dbReference type="EMBL" id="JH668537">
    <property type="protein sequence ID" value="KAG6457199.1"/>
    <property type="molecule type" value="Genomic_DNA"/>
</dbReference>
<dbReference type="InterPro" id="IPR005828">
    <property type="entry name" value="MFS_sugar_transport-like"/>
</dbReference>
<name>A0A921ZG99_MANSE</name>
<feature type="transmembrane region" description="Helical" evidence="9">
    <location>
        <begin position="261"/>
        <end position="286"/>
    </location>
</feature>
<evidence type="ECO:0000256" key="5">
    <source>
        <dbReference type="ARBA" id="ARBA00022692"/>
    </source>
</evidence>
<feature type="transmembrane region" description="Helical" evidence="9">
    <location>
        <begin position="394"/>
        <end position="414"/>
    </location>
</feature>
<dbReference type="PANTHER" id="PTHR48021">
    <property type="match status" value="1"/>
</dbReference>
<evidence type="ECO:0000313" key="12">
    <source>
        <dbReference type="Proteomes" id="UP000791440"/>
    </source>
</evidence>
<protein>
    <recommendedName>
        <fullName evidence="10">Major facilitator superfamily (MFS) profile domain-containing protein</fullName>
    </recommendedName>
</protein>
<feature type="domain" description="Major facilitator superfamily (MFS) profile" evidence="10">
    <location>
        <begin position="19"/>
        <end position="448"/>
    </location>
</feature>
<dbReference type="PRINTS" id="PR00171">
    <property type="entry name" value="SUGRTRNSPORT"/>
</dbReference>
<dbReference type="InterPro" id="IPR020846">
    <property type="entry name" value="MFS_dom"/>
</dbReference>
<dbReference type="GO" id="GO:0005886">
    <property type="term" value="C:plasma membrane"/>
    <property type="evidence" value="ECO:0007669"/>
    <property type="project" value="UniProtKB-SubCell"/>
</dbReference>
<evidence type="ECO:0000256" key="3">
    <source>
        <dbReference type="ARBA" id="ARBA00022475"/>
    </source>
</evidence>
<reference evidence="11" key="2">
    <citation type="submission" date="2020-12" db="EMBL/GenBank/DDBJ databases">
        <authorList>
            <person name="Kanost M."/>
        </authorList>
    </citation>
    <scope>NUCLEOTIDE SEQUENCE</scope>
</reference>
<evidence type="ECO:0000256" key="7">
    <source>
        <dbReference type="ARBA" id="ARBA00023136"/>
    </source>
</evidence>
<evidence type="ECO:0000256" key="6">
    <source>
        <dbReference type="ARBA" id="ARBA00022989"/>
    </source>
</evidence>
<dbReference type="InterPro" id="IPR005829">
    <property type="entry name" value="Sugar_transporter_CS"/>
</dbReference>
<dbReference type="InterPro" id="IPR050549">
    <property type="entry name" value="MFS_Trehalose_Transporter"/>
</dbReference>
<feature type="transmembrane region" description="Helical" evidence="9">
    <location>
        <begin position="172"/>
        <end position="192"/>
    </location>
</feature>
<feature type="transmembrane region" description="Helical" evidence="9">
    <location>
        <begin position="89"/>
        <end position="109"/>
    </location>
</feature>
<dbReference type="PROSITE" id="PS00216">
    <property type="entry name" value="SUGAR_TRANSPORT_1"/>
    <property type="match status" value="1"/>
</dbReference>
<dbReference type="PROSITE" id="PS50850">
    <property type="entry name" value="MFS"/>
    <property type="match status" value="1"/>
</dbReference>
<dbReference type="PANTHER" id="PTHR48021:SF33">
    <property type="entry name" value="AT22075P-RELATED"/>
    <property type="match status" value="1"/>
</dbReference>